<accession>A0A9P7J652</accession>
<protein>
    <submittedName>
        <fullName evidence="2">Uncharacterized protein</fullName>
    </submittedName>
</protein>
<comment type="caution">
    <text evidence="2">The sequence shown here is derived from an EMBL/GenBank/DDBJ whole genome shotgun (WGS) entry which is preliminary data.</text>
</comment>
<feature type="compositionally biased region" description="Low complexity" evidence="1">
    <location>
        <begin position="7"/>
        <end position="17"/>
    </location>
</feature>
<evidence type="ECO:0000313" key="3">
    <source>
        <dbReference type="Proteomes" id="UP000807769"/>
    </source>
</evidence>
<dbReference type="EMBL" id="JABBWG010000057">
    <property type="protein sequence ID" value="KAG1804498.1"/>
    <property type="molecule type" value="Genomic_DNA"/>
</dbReference>
<sequence length="272" mass="29320">MSQNVISKSTASLNSSSTFGTPISASAPLRPSSLRRLSTLTLASSCDMHVDPEGILTQLSVKKVPTQPATPRTPSTKDVKTHYSKTKLKIPAPSAISPSKTSSSLNSTRDTCLLSVSSDEEDKARSQRAKKPYPASFGINANYYITSSVHKDQARKRESRQSAFLLPKASPSSLDNDDRFSTASVETAATTVSLSTPALPVIVPKAKPLMIGPELPCPQVPPSPPLRIPLSCVSRDHIPEYAFHVTEYTCHASARYPDVSMHALPFCVWDLG</sequence>
<name>A0A9P7J652_9AGAM</name>
<evidence type="ECO:0000256" key="1">
    <source>
        <dbReference type="SAM" id="MobiDB-lite"/>
    </source>
</evidence>
<feature type="region of interest" description="Disordered" evidence="1">
    <location>
        <begin position="1"/>
        <end position="29"/>
    </location>
</feature>
<organism evidence="2 3">
    <name type="scientific">Suillus subaureus</name>
    <dbReference type="NCBI Taxonomy" id="48587"/>
    <lineage>
        <taxon>Eukaryota</taxon>
        <taxon>Fungi</taxon>
        <taxon>Dikarya</taxon>
        <taxon>Basidiomycota</taxon>
        <taxon>Agaricomycotina</taxon>
        <taxon>Agaricomycetes</taxon>
        <taxon>Agaricomycetidae</taxon>
        <taxon>Boletales</taxon>
        <taxon>Suillineae</taxon>
        <taxon>Suillaceae</taxon>
        <taxon>Suillus</taxon>
    </lineage>
</organism>
<gene>
    <name evidence="2" type="ORF">BJ212DRAFT_1486623</name>
</gene>
<feature type="region of interest" description="Disordered" evidence="1">
    <location>
        <begin position="152"/>
        <end position="178"/>
    </location>
</feature>
<dbReference type="RefSeq" id="XP_041186978.1">
    <property type="nucleotide sequence ID" value="XM_041341141.1"/>
</dbReference>
<keyword evidence="3" id="KW-1185">Reference proteome</keyword>
<feature type="region of interest" description="Disordered" evidence="1">
    <location>
        <begin position="61"/>
        <end position="109"/>
    </location>
</feature>
<feature type="compositionally biased region" description="Low complexity" evidence="1">
    <location>
        <begin position="89"/>
        <end position="107"/>
    </location>
</feature>
<dbReference type="Proteomes" id="UP000807769">
    <property type="component" value="Unassembled WGS sequence"/>
</dbReference>
<proteinExistence type="predicted"/>
<dbReference type="GeneID" id="64635157"/>
<dbReference type="AlphaFoldDB" id="A0A9P7J652"/>
<reference evidence="2" key="1">
    <citation type="journal article" date="2020" name="New Phytol.">
        <title>Comparative genomics reveals dynamic genome evolution in host specialist ectomycorrhizal fungi.</title>
        <authorList>
            <person name="Lofgren L.A."/>
            <person name="Nguyen N.H."/>
            <person name="Vilgalys R."/>
            <person name="Ruytinx J."/>
            <person name="Liao H.L."/>
            <person name="Branco S."/>
            <person name="Kuo A."/>
            <person name="LaButti K."/>
            <person name="Lipzen A."/>
            <person name="Andreopoulos W."/>
            <person name="Pangilinan J."/>
            <person name="Riley R."/>
            <person name="Hundley H."/>
            <person name="Na H."/>
            <person name="Barry K."/>
            <person name="Grigoriev I.V."/>
            <person name="Stajich J.E."/>
            <person name="Kennedy P.G."/>
        </authorList>
    </citation>
    <scope>NUCLEOTIDE SEQUENCE</scope>
    <source>
        <strain evidence="2">MN1</strain>
    </source>
</reference>
<evidence type="ECO:0000313" key="2">
    <source>
        <dbReference type="EMBL" id="KAG1804498.1"/>
    </source>
</evidence>
<dbReference type="OrthoDB" id="2712471at2759"/>